<accession>A0A139IJX9</accession>
<evidence type="ECO:0000313" key="1">
    <source>
        <dbReference type="EMBL" id="KXT15077.1"/>
    </source>
</evidence>
<comment type="caution">
    <text evidence="1">The sequence shown here is derived from an EMBL/GenBank/DDBJ whole genome shotgun (WGS) entry which is preliminary data.</text>
</comment>
<evidence type="ECO:0000313" key="2">
    <source>
        <dbReference type="Proteomes" id="UP000073492"/>
    </source>
</evidence>
<dbReference type="Proteomes" id="UP000073492">
    <property type="component" value="Unassembled WGS sequence"/>
</dbReference>
<name>A0A139IJX9_9PEZI</name>
<keyword evidence="2" id="KW-1185">Reference proteome</keyword>
<dbReference type="OrthoDB" id="6017at2759"/>
<organism evidence="1 2">
    <name type="scientific">Pseudocercospora musae</name>
    <dbReference type="NCBI Taxonomy" id="113226"/>
    <lineage>
        <taxon>Eukaryota</taxon>
        <taxon>Fungi</taxon>
        <taxon>Dikarya</taxon>
        <taxon>Ascomycota</taxon>
        <taxon>Pezizomycotina</taxon>
        <taxon>Dothideomycetes</taxon>
        <taxon>Dothideomycetidae</taxon>
        <taxon>Mycosphaerellales</taxon>
        <taxon>Mycosphaerellaceae</taxon>
        <taxon>Pseudocercospora</taxon>
    </lineage>
</organism>
<dbReference type="EMBL" id="LFZO01000067">
    <property type="protein sequence ID" value="KXT15077.1"/>
    <property type="molecule type" value="Genomic_DNA"/>
</dbReference>
<reference evidence="1 2" key="1">
    <citation type="submission" date="2015-07" db="EMBL/GenBank/DDBJ databases">
        <title>Comparative genomics of the Sigatoka disease complex on banana suggests a link between parallel evolutionary changes in Pseudocercospora fijiensis and Pseudocercospora eumusae and increased virulence on the banana host.</title>
        <authorList>
            <person name="Chang T.-C."/>
            <person name="Salvucci A."/>
            <person name="Crous P.W."/>
            <person name="Stergiopoulos I."/>
        </authorList>
    </citation>
    <scope>NUCLEOTIDE SEQUENCE [LARGE SCALE GENOMIC DNA]</scope>
    <source>
        <strain evidence="1 2">CBS 116634</strain>
    </source>
</reference>
<dbReference type="AlphaFoldDB" id="A0A139IJX9"/>
<proteinExistence type="predicted"/>
<sequence length="76" mass="8814">MAMERGENVPALLTQHEVGMTTQVNDQRRSICDVTVHRNQDNWKYDGLCQKLCNEDKVWERNLRQSSDGSEMSQMA</sequence>
<gene>
    <name evidence="1" type="ORF">AC579_1511</name>
</gene>
<protein>
    <submittedName>
        <fullName evidence="1">Uncharacterized protein</fullName>
    </submittedName>
</protein>